<feature type="transmembrane region" description="Helical" evidence="8">
    <location>
        <begin position="82"/>
        <end position="104"/>
    </location>
</feature>
<organism evidence="12">
    <name type="scientific">hydrothermal vent metagenome</name>
    <dbReference type="NCBI Taxonomy" id="652676"/>
    <lineage>
        <taxon>unclassified sequences</taxon>
        <taxon>metagenomes</taxon>
        <taxon>ecological metagenomes</taxon>
    </lineage>
</organism>
<dbReference type="PROSITE" id="PS50112">
    <property type="entry name" value="PAS"/>
    <property type="match status" value="2"/>
</dbReference>
<feature type="domain" description="PAC" evidence="11">
    <location>
        <begin position="327"/>
        <end position="378"/>
    </location>
</feature>
<evidence type="ECO:0000256" key="7">
    <source>
        <dbReference type="ARBA" id="ARBA00022840"/>
    </source>
</evidence>
<evidence type="ECO:0000256" key="3">
    <source>
        <dbReference type="ARBA" id="ARBA00022553"/>
    </source>
</evidence>
<name>A0A3B1CTE9_9ZZZZ</name>
<dbReference type="EMBL" id="UOGG01000027">
    <property type="protein sequence ID" value="VAX27268.1"/>
    <property type="molecule type" value="Genomic_DNA"/>
</dbReference>
<dbReference type="InterPro" id="IPR000014">
    <property type="entry name" value="PAS"/>
</dbReference>
<dbReference type="SMART" id="SM00086">
    <property type="entry name" value="PAC"/>
    <property type="match status" value="2"/>
</dbReference>
<dbReference type="CDD" id="cd00082">
    <property type="entry name" value="HisKA"/>
    <property type="match status" value="1"/>
</dbReference>
<dbReference type="SUPFAM" id="SSF55874">
    <property type="entry name" value="ATPase domain of HSP90 chaperone/DNA topoisomerase II/histidine kinase"/>
    <property type="match status" value="1"/>
</dbReference>
<dbReference type="GO" id="GO:0005524">
    <property type="term" value="F:ATP binding"/>
    <property type="evidence" value="ECO:0007669"/>
    <property type="project" value="UniProtKB-KW"/>
</dbReference>
<dbReference type="InterPro" id="IPR036890">
    <property type="entry name" value="HATPase_C_sf"/>
</dbReference>
<keyword evidence="3" id="KW-0597">Phosphoprotein</keyword>
<keyword evidence="4 12" id="KW-0808">Transferase</keyword>
<dbReference type="Pfam" id="PF00512">
    <property type="entry name" value="HisKA"/>
    <property type="match status" value="1"/>
</dbReference>
<keyword evidence="6 12" id="KW-0418">Kinase</keyword>
<dbReference type="InterPro" id="IPR003661">
    <property type="entry name" value="HisK_dim/P_dom"/>
</dbReference>
<dbReference type="AlphaFoldDB" id="A0A3B1CTE9"/>
<dbReference type="InterPro" id="IPR052162">
    <property type="entry name" value="Sensor_kinase/Photoreceptor"/>
</dbReference>
<feature type="domain" description="PAS" evidence="10">
    <location>
        <begin position="248"/>
        <end position="323"/>
    </location>
</feature>
<proteinExistence type="predicted"/>
<dbReference type="SMART" id="SM00388">
    <property type="entry name" value="HisKA"/>
    <property type="match status" value="1"/>
</dbReference>
<dbReference type="InterPro" id="IPR004358">
    <property type="entry name" value="Sig_transdc_His_kin-like_C"/>
</dbReference>
<dbReference type="GO" id="GO:0006355">
    <property type="term" value="P:regulation of DNA-templated transcription"/>
    <property type="evidence" value="ECO:0007669"/>
    <property type="project" value="InterPro"/>
</dbReference>
<keyword evidence="8" id="KW-0472">Membrane</keyword>
<dbReference type="EC" id="2.7.13.3" evidence="2"/>
<keyword evidence="5" id="KW-0547">Nucleotide-binding</keyword>
<protein>
    <recommendedName>
        <fullName evidence="2">histidine kinase</fullName>
        <ecNumber evidence="2">2.7.13.3</ecNumber>
    </recommendedName>
</protein>
<dbReference type="Pfam" id="PF02518">
    <property type="entry name" value="HATPase_c"/>
    <property type="match status" value="1"/>
</dbReference>
<feature type="domain" description="PAC" evidence="11">
    <location>
        <begin position="197"/>
        <end position="247"/>
    </location>
</feature>
<dbReference type="PANTHER" id="PTHR43304">
    <property type="entry name" value="PHYTOCHROME-LIKE PROTEIN CPH1"/>
    <property type="match status" value="1"/>
</dbReference>
<dbReference type="SUPFAM" id="SSF47384">
    <property type="entry name" value="Homodimeric domain of signal transducing histidine kinase"/>
    <property type="match status" value="1"/>
</dbReference>
<evidence type="ECO:0000259" key="10">
    <source>
        <dbReference type="PROSITE" id="PS50112"/>
    </source>
</evidence>
<evidence type="ECO:0000256" key="6">
    <source>
        <dbReference type="ARBA" id="ARBA00022777"/>
    </source>
</evidence>
<dbReference type="InterPro" id="IPR036097">
    <property type="entry name" value="HisK_dim/P_sf"/>
</dbReference>
<dbReference type="Pfam" id="PF00989">
    <property type="entry name" value="PAS"/>
    <property type="match status" value="2"/>
</dbReference>
<dbReference type="InterPro" id="IPR003594">
    <property type="entry name" value="HATPase_dom"/>
</dbReference>
<dbReference type="Gene3D" id="3.30.565.10">
    <property type="entry name" value="Histidine kinase-like ATPase, C-terminal domain"/>
    <property type="match status" value="1"/>
</dbReference>
<dbReference type="InterPro" id="IPR035965">
    <property type="entry name" value="PAS-like_dom_sf"/>
</dbReference>
<dbReference type="PRINTS" id="PR00344">
    <property type="entry name" value="BCTRLSENSOR"/>
</dbReference>
<dbReference type="SUPFAM" id="SSF55785">
    <property type="entry name" value="PYP-like sensor domain (PAS domain)"/>
    <property type="match status" value="2"/>
</dbReference>
<evidence type="ECO:0000256" key="1">
    <source>
        <dbReference type="ARBA" id="ARBA00000085"/>
    </source>
</evidence>
<evidence type="ECO:0000256" key="2">
    <source>
        <dbReference type="ARBA" id="ARBA00012438"/>
    </source>
</evidence>
<keyword evidence="7" id="KW-0067">ATP-binding</keyword>
<dbReference type="Gene3D" id="1.10.287.130">
    <property type="match status" value="1"/>
</dbReference>
<evidence type="ECO:0000259" key="9">
    <source>
        <dbReference type="PROSITE" id="PS50109"/>
    </source>
</evidence>
<feature type="transmembrane region" description="Helical" evidence="8">
    <location>
        <begin position="57"/>
        <end position="76"/>
    </location>
</feature>
<dbReference type="InterPro" id="IPR005467">
    <property type="entry name" value="His_kinase_dom"/>
</dbReference>
<reference evidence="12" key="1">
    <citation type="submission" date="2018-06" db="EMBL/GenBank/DDBJ databases">
        <authorList>
            <person name="Zhirakovskaya E."/>
        </authorList>
    </citation>
    <scope>NUCLEOTIDE SEQUENCE</scope>
</reference>
<comment type="catalytic activity">
    <reaction evidence="1">
        <text>ATP + protein L-histidine = ADP + protein N-phospho-L-histidine.</text>
        <dbReference type="EC" id="2.7.13.3"/>
    </reaction>
</comment>
<dbReference type="InterPro" id="IPR013767">
    <property type="entry name" value="PAS_fold"/>
</dbReference>
<accession>A0A3B1CTE9</accession>
<evidence type="ECO:0000256" key="5">
    <source>
        <dbReference type="ARBA" id="ARBA00022741"/>
    </source>
</evidence>
<feature type="transmembrane region" description="Helical" evidence="8">
    <location>
        <begin position="12"/>
        <end position="28"/>
    </location>
</feature>
<sequence>MNNAIKENKNHLLLVSGCVFLALIIFITDLYLPLGIAGGVPYVAVILWGLWLPSKRYILVCAIGCTALTILGYYFSPPGGELWMVIVNRIFALFAIWITVLLCIEEKNHKAELIKAKKSIETRANTILNHASDGIITIDELGTIDSFNFAAEHLFGYQATEAMGKNINMLMPEPYRSEHDQYIKNYLESGIKKVIGIRREAVGLRKDGTTFPIDLAVSEMYVDETRMFTGIFRDITHRKETEEKLEKANRKIQQILNSAGEGIYGLDLEGNTTFANTTAEKILGYKEEELLGKLQHALIHHSKPDGTPYPREKCHIYAALRDGKVHRESEEVFWRKEGTPVPVEYVSTPITENGKLVGAVVTFKDISERKRIERMITAHTKDLKKANEMLYRSNKELDDFAYIVSHDLKEPLRGIFNFSSFIKEDYYDKLDEDGRSKLETLERLSKRMEALINSILYYSRLGRSEEIFEPVDLNTVLSDTLDNMQSLILESNVDVRLPKHFPKVFGNKTRIGEVFQNLIANAIKYNDKPDKWVEVGCNMIECLPDGNKNKTNQNQSYVFYVKDNGIGILEKHFDPLFRIFKRLNGRNKFSDGTGAGTTIVKKIIEQHNGKIWLESKVGEGSTFYFTLGEKNGNEINQPKPINSYS</sequence>
<dbReference type="GO" id="GO:0000155">
    <property type="term" value="F:phosphorelay sensor kinase activity"/>
    <property type="evidence" value="ECO:0007669"/>
    <property type="project" value="InterPro"/>
</dbReference>
<evidence type="ECO:0000256" key="4">
    <source>
        <dbReference type="ARBA" id="ARBA00022679"/>
    </source>
</evidence>
<feature type="domain" description="Histidine kinase" evidence="9">
    <location>
        <begin position="403"/>
        <end position="631"/>
    </location>
</feature>
<feature type="transmembrane region" description="Helical" evidence="8">
    <location>
        <begin position="34"/>
        <end position="52"/>
    </location>
</feature>
<evidence type="ECO:0000313" key="12">
    <source>
        <dbReference type="EMBL" id="VAX27268.1"/>
    </source>
</evidence>
<gene>
    <name evidence="12" type="ORF">MNBD_NITROSPINAE05-1055</name>
</gene>
<keyword evidence="8" id="KW-0812">Transmembrane</keyword>
<dbReference type="PROSITE" id="PS50109">
    <property type="entry name" value="HIS_KIN"/>
    <property type="match status" value="1"/>
</dbReference>
<keyword evidence="8" id="KW-1133">Transmembrane helix</keyword>
<dbReference type="CDD" id="cd00130">
    <property type="entry name" value="PAS"/>
    <property type="match status" value="2"/>
</dbReference>
<dbReference type="InterPro" id="IPR001610">
    <property type="entry name" value="PAC"/>
</dbReference>
<dbReference type="NCBIfam" id="TIGR00229">
    <property type="entry name" value="sensory_box"/>
    <property type="match status" value="2"/>
</dbReference>
<dbReference type="Gene3D" id="3.30.450.20">
    <property type="entry name" value="PAS domain"/>
    <property type="match status" value="2"/>
</dbReference>
<feature type="domain" description="PAS" evidence="10">
    <location>
        <begin position="120"/>
        <end position="190"/>
    </location>
</feature>
<dbReference type="InterPro" id="IPR000700">
    <property type="entry name" value="PAS-assoc_C"/>
</dbReference>
<dbReference type="PANTHER" id="PTHR43304:SF1">
    <property type="entry name" value="PAC DOMAIN-CONTAINING PROTEIN"/>
    <property type="match status" value="1"/>
</dbReference>
<dbReference type="SMART" id="SM00091">
    <property type="entry name" value="PAS"/>
    <property type="match status" value="2"/>
</dbReference>
<dbReference type="PROSITE" id="PS50113">
    <property type="entry name" value="PAC"/>
    <property type="match status" value="2"/>
</dbReference>
<evidence type="ECO:0000256" key="8">
    <source>
        <dbReference type="SAM" id="Phobius"/>
    </source>
</evidence>
<evidence type="ECO:0000259" key="11">
    <source>
        <dbReference type="PROSITE" id="PS50113"/>
    </source>
</evidence>
<dbReference type="SMART" id="SM00387">
    <property type="entry name" value="HATPase_c"/>
    <property type="match status" value="1"/>
</dbReference>
<dbReference type="FunFam" id="3.30.450.20:FF:000060">
    <property type="entry name" value="Sensor protein FixL"/>
    <property type="match status" value="1"/>
</dbReference>